<dbReference type="PROSITE" id="PS01129">
    <property type="entry name" value="PSI_RLU"/>
    <property type="match status" value="1"/>
</dbReference>
<dbReference type="PANTHER" id="PTHR21600:SF44">
    <property type="entry name" value="RIBOSOMAL LARGE SUBUNIT PSEUDOURIDINE SYNTHASE D"/>
    <property type="match status" value="1"/>
</dbReference>
<evidence type="ECO:0000256" key="2">
    <source>
        <dbReference type="ARBA" id="ARBA00023235"/>
    </source>
</evidence>
<dbReference type="GO" id="GO:0120159">
    <property type="term" value="F:rRNA pseudouridine synthase activity"/>
    <property type="evidence" value="ECO:0007669"/>
    <property type="project" value="UniProtKB-ARBA"/>
</dbReference>
<comment type="similarity">
    <text evidence="1 5">Belongs to the pseudouridine synthase RluA family.</text>
</comment>
<dbReference type="AlphaFoldDB" id="A0A521G4P2"/>
<dbReference type="Gene3D" id="3.30.2350.10">
    <property type="entry name" value="Pseudouridine synthase"/>
    <property type="match status" value="1"/>
</dbReference>
<comment type="function">
    <text evidence="5">Responsible for synthesis of pseudouridine from uracil.</text>
</comment>
<dbReference type="SUPFAM" id="SSF55120">
    <property type="entry name" value="Pseudouridine synthase"/>
    <property type="match status" value="1"/>
</dbReference>
<gene>
    <name evidence="7" type="ORF">CDV28_102111</name>
</gene>
<keyword evidence="2 5" id="KW-0413">Isomerase</keyword>
<dbReference type="SMART" id="SM00363">
    <property type="entry name" value="S4"/>
    <property type="match status" value="1"/>
</dbReference>
<evidence type="ECO:0000313" key="8">
    <source>
        <dbReference type="Proteomes" id="UP000316238"/>
    </source>
</evidence>
<dbReference type="Gene3D" id="3.10.290.10">
    <property type="entry name" value="RNA-binding S4 domain"/>
    <property type="match status" value="1"/>
</dbReference>
<evidence type="ECO:0000256" key="5">
    <source>
        <dbReference type="RuleBase" id="RU362028"/>
    </source>
</evidence>
<sequence length="315" mass="34595">MVPAASAQSFHVQPQEAGMRLDHYLVRCLPEQSRSSLDRQIRSGAVLVNGGAVKPGCKLRASDSIAVTLSDAPAAAEGRIEPQQVDFHIIHEDEHLAVISKPPGLVVHPAAGHADGTLVNGLLHRYSELDLLDGERPGLVHRLDKDTSGIMLAARTEAMHRLLSAAFKERQIRKTYHALLLRSPAADTGRIDAPIGRHPVNRQKMAVRQRDGRHAVTHWRILERFRNGCCFAEIAIETGRTHQIRVHLSSIGAPVLGDALYGGKSQTVQADRQLLHASQLRFVHPATGQACHFTAPLWPDMAALLAQLREQFRLA</sequence>
<reference evidence="7" key="1">
    <citation type="submission" date="2017-07" db="EMBL/GenBank/DDBJ databases">
        <title>The cable genome - Insights into the physiology and evolution of filamentous bacteria capable of sulfide oxidation via long distance electron transfer.</title>
        <authorList>
            <person name="Thorup C."/>
            <person name="Bjerg J.T."/>
            <person name="Schreiber L."/>
            <person name="Nielsen L.P."/>
            <person name="Kjeldsen K.U."/>
            <person name="Boesen T."/>
            <person name="Boggild A."/>
            <person name="Meysman F."/>
            <person name="Geelhoed J."/>
            <person name="Schramm A."/>
        </authorList>
    </citation>
    <scope>NUCLEOTIDE SEQUENCE [LARGE SCALE GENOMIC DNA]</scope>
    <source>
        <strain evidence="7">GS</strain>
    </source>
</reference>
<dbReference type="InterPro" id="IPR050188">
    <property type="entry name" value="RluA_PseudoU_synthase"/>
</dbReference>
<dbReference type="InterPro" id="IPR006225">
    <property type="entry name" value="PsdUridine_synth_RluC/D"/>
</dbReference>
<evidence type="ECO:0000256" key="3">
    <source>
        <dbReference type="PIRSR" id="PIRSR606225-1"/>
    </source>
</evidence>
<dbReference type="EMBL" id="NQJD01000002">
    <property type="protein sequence ID" value="TAA75988.1"/>
    <property type="molecule type" value="Genomic_DNA"/>
</dbReference>
<dbReference type="GO" id="GO:0000455">
    <property type="term" value="P:enzyme-directed rRNA pseudouridine synthesis"/>
    <property type="evidence" value="ECO:0007669"/>
    <property type="project" value="UniProtKB-ARBA"/>
</dbReference>
<dbReference type="EC" id="5.4.99.-" evidence="5"/>
<evidence type="ECO:0000313" key="7">
    <source>
        <dbReference type="EMBL" id="TAA75988.1"/>
    </source>
</evidence>
<dbReference type="InterPro" id="IPR036986">
    <property type="entry name" value="S4_RNA-bd_sf"/>
</dbReference>
<comment type="catalytic activity">
    <reaction evidence="5">
        <text>a uridine in RNA = a pseudouridine in RNA</text>
        <dbReference type="Rhea" id="RHEA:48348"/>
        <dbReference type="Rhea" id="RHEA-COMP:12068"/>
        <dbReference type="Rhea" id="RHEA-COMP:12069"/>
        <dbReference type="ChEBI" id="CHEBI:65314"/>
        <dbReference type="ChEBI" id="CHEBI:65315"/>
    </reaction>
</comment>
<accession>A0A521G4P2</accession>
<dbReference type="CDD" id="cd02869">
    <property type="entry name" value="PseudoU_synth_RluA_like"/>
    <property type="match status" value="1"/>
</dbReference>
<dbReference type="CDD" id="cd00165">
    <property type="entry name" value="S4"/>
    <property type="match status" value="1"/>
</dbReference>
<feature type="active site" evidence="3">
    <location>
        <position position="144"/>
    </location>
</feature>
<dbReference type="PROSITE" id="PS50889">
    <property type="entry name" value="S4"/>
    <property type="match status" value="1"/>
</dbReference>
<dbReference type="InterPro" id="IPR020103">
    <property type="entry name" value="PsdUridine_synth_cat_dom_sf"/>
</dbReference>
<dbReference type="Pfam" id="PF01479">
    <property type="entry name" value="S4"/>
    <property type="match status" value="1"/>
</dbReference>
<dbReference type="GO" id="GO:0003723">
    <property type="term" value="F:RNA binding"/>
    <property type="evidence" value="ECO:0007669"/>
    <property type="project" value="UniProtKB-KW"/>
</dbReference>
<evidence type="ECO:0000256" key="4">
    <source>
        <dbReference type="PROSITE-ProRule" id="PRU00182"/>
    </source>
</evidence>
<protein>
    <recommendedName>
        <fullName evidence="5">Pseudouridine synthase</fullName>
        <ecNumber evidence="5">5.4.99.-</ecNumber>
    </recommendedName>
</protein>
<keyword evidence="8" id="KW-1185">Reference proteome</keyword>
<keyword evidence="4" id="KW-0694">RNA-binding</keyword>
<dbReference type="PANTHER" id="PTHR21600">
    <property type="entry name" value="MITOCHONDRIAL RNA PSEUDOURIDINE SYNTHASE"/>
    <property type="match status" value="1"/>
</dbReference>
<comment type="caution">
    <text evidence="7">The sequence shown here is derived from an EMBL/GenBank/DDBJ whole genome shotgun (WGS) entry which is preliminary data.</text>
</comment>
<dbReference type="SUPFAM" id="SSF55174">
    <property type="entry name" value="Alpha-L RNA-binding motif"/>
    <property type="match status" value="1"/>
</dbReference>
<evidence type="ECO:0000259" key="6">
    <source>
        <dbReference type="SMART" id="SM00363"/>
    </source>
</evidence>
<dbReference type="Pfam" id="PF00849">
    <property type="entry name" value="PseudoU_synth_2"/>
    <property type="match status" value="1"/>
</dbReference>
<evidence type="ECO:0000256" key="1">
    <source>
        <dbReference type="ARBA" id="ARBA00010876"/>
    </source>
</evidence>
<dbReference type="Proteomes" id="UP000316238">
    <property type="component" value="Unassembled WGS sequence"/>
</dbReference>
<dbReference type="InterPro" id="IPR006145">
    <property type="entry name" value="PsdUridine_synth_RsuA/RluA"/>
</dbReference>
<organism evidence="7 8">
    <name type="scientific">Candidatus Electronema aureum</name>
    <dbReference type="NCBI Taxonomy" id="2005002"/>
    <lineage>
        <taxon>Bacteria</taxon>
        <taxon>Pseudomonadati</taxon>
        <taxon>Thermodesulfobacteriota</taxon>
        <taxon>Desulfobulbia</taxon>
        <taxon>Desulfobulbales</taxon>
        <taxon>Desulfobulbaceae</taxon>
        <taxon>Candidatus Electronema</taxon>
    </lineage>
</organism>
<name>A0A521G4P2_9BACT</name>
<dbReference type="InterPro" id="IPR002942">
    <property type="entry name" value="S4_RNA-bd"/>
</dbReference>
<dbReference type="InterPro" id="IPR006224">
    <property type="entry name" value="PsdUridine_synth_RluA-like_CS"/>
</dbReference>
<proteinExistence type="inferred from homology"/>
<feature type="domain" description="RNA-binding S4" evidence="6">
    <location>
        <begin position="19"/>
        <end position="79"/>
    </location>
</feature>
<dbReference type="NCBIfam" id="TIGR00005">
    <property type="entry name" value="rluA_subfam"/>
    <property type="match status" value="1"/>
</dbReference>